<feature type="compositionally biased region" description="Basic and acidic residues" evidence="2">
    <location>
        <begin position="1259"/>
        <end position="1277"/>
    </location>
</feature>
<gene>
    <name evidence="4" type="ORF">CHILSU_LOCUS6982</name>
</gene>
<feature type="region of interest" description="Disordered" evidence="2">
    <location>
        <begin position="1038"/>
        <end position="1092"/>
    </location>
</feature>
<feature type="region of interest" description="Disordered" evidence="2">
    <location>
        <begin position="1259"/>
        <end position="1278"/>
    </location>
</feature>
<organism evidence="4 5">
    <name type="scientific">Chilo suppressalis</name>
    <name type="common">Asiatic rice borer moth</name>
    <dbReference type="NCBI Taxonomy" id="168631"/>
    <lineage>
        <taxon>Eukaryota</taxon>
        <taxon>Metazoa</taxon>
        <taxon>Ecdysozoa</taxon>
        <taxon>Arthropoda</taxon>
        <taxon>Hexapoda</taxon>
        <taxon>Insecta</taxon>
        <taxon>Pterygota</taxon>
        <taxon>Neoptera</taxon>
        <taxon>Endopterygota</taxon>
        <taxon>Lepidoptera</taxon>
        <taxon>Glossata</taxon>
        <taxon>Ditrysia</taxon>
        <taxon>Pyraloidea</taxon>
        <taxon>Crambidae</taxon>
        <taxon>Crambinae</taxon>
        <taxon>Chilo</taxon>
    </lineage>
</organism>
<dbReference type="SUPFAM" id="SSF50729">
    <property type="entry name" value="PH domain-like"/>
    <property type="match status" value="1"/>
</dbReference>
<evidence type="ECO:0000256" key="2">
    <source>
        <dbReference type="SAM" id="MobiDB-lite"/>
    </source>
</evidence>
<dbReference type="PROSITE" id="PS50010">
    <property type="entry name" value="DH_2"/>
    <property type="match status" value="1"/>
</dbReference>
<dbReference type="InterPro" id="IPR000219">
    <property type="entry name" value="DH_dom"/>
</dbReference>
<dbReference type="Pfam" id="PF00621">
    <property type="entry name" value="RhoGEF"/>
    <property type="match status" value="1"/>
</dbReference>
<sequence>MDSTMDGANADSDHSMTWEDFFGSTTDLTPTLIGIYDSLLEPAKSLRPKLLLETAKDARNDPPVTGEMTKETRDDEIYRDVSTCPPKDPTEIARSVKLPIATVNKSSLYSLRTKSDKNGASDEIDKCELTSSGTVIAKDSKMQRTFRESKVADSAFDNLSPNVKRMISSATETTTLKIQKKSITIGRSTARHKSNIPLVGATSKISQSGVEILQSVEIYDQPCMKNLSKHRTEEHSPSKTVQVKPDFKIDDTQTTYDVPSNNRPAIYDVPAALNKTAFESLSLPYIDQSIELSITSNDREFDIKLSSKETSPLKPEAKSPSPDGTPAKISKKMNGTNSLHRKDFKNESPSKQLLKTGPYPHAIGSTGNLKTLAIPEKEMIRLNPPAVEVSRPLSMSSIASSSSTSSSGVQNKGGVNSAYLASIESLDDHSDADMTSANGSNNFVNNAGIVNKSESVERHSEDTAHTQVIDEMSGLSQLERVCSEIVQTENVYVEDLRQVVEGYLHIWRKQTTFSDEELSELFNNIEDIYAFNRSLCEELNTCRLDATCIARCFVNNTTGFSVYTSYCTGYPRTMERLAALASKPQSAREFRERQLALGHPLPLASYLLKPVQRILKYHLLLQNVVKQCASSDTEYALLKMTGIAQHIDDMKRRHEHAVRVQEIQSLLYGWNGPDLTTYGELCAEGTFRVLGAKGMRHVFLFDKMLLVTKNREDGILAYKSHIMCNNMMLVESIAGAPLSFHVIPWDAPRAQATLQARSPRHKREWTLLLKRVILENYNAVIPSHARQLVMELGQNKTDDDMLAEKSHNLITQASMRKQLSAPEYLEKRKMDRERRKSFENGIRGRLKKVNRKYTVPVSRPESSQECDCLQVSLEKGIDYTCDNCYVDLCSDCEIELTKSKERATKCGCRHEEGEIVGEKCPECDRSLHFIDSGSAERLERKQSDCKCSDFKSSQESFNKEFSGSLNKTRGYHSSDNIIGYTENSKSREDLSDTNNSLINVRNLPKTCLKCEKIKENIAVTETSSTLHVTRKSRCADSDNYKTDTLRSKSKDDPQRSKLSKIGTWRRKSEPGLQQNNVILKKSLDSDSEKNEPRGCEKIEFKCRNCGSNKITRKLKSVDSTIISDLELENKKRGGSTKLGIEVRMYNTKNIPKKISRLKKNRAKGLRLGSDTTAKFYADFSTDVSTENILHISESNDSLNTDKSKEVSEVLVQTQLCKDDDIDEETYKKLIEKTDSFKKNELEKVKYLNQQKVITELSEVEDKPNENDGVREEIHESGEEIEQPLEQIISQLLMQNREFQKLLKKQQQRNSAQRRHQRLLKSHSNPEHVILARNAESLKLKPKYGRQTSENLELNKPDDQELISFASKLEVEVLSDDDHIYETLRVINKNEENLQSPKTKNKPVPSHLQTKTKRSSSSPNPGPYIPDIKMTNPESDYVYLSFDKLNTQDADGIYDIPIKSPEKVEKAIKTDDYVTMEQQGPPNVYENLYDSLVEVFRRKKDISNTVANDYLPMSADQQSPNTPEIWLSRQKEHFNVSRDRKSGSLPRSFQVVTTTQEESNLNTFKCKPNSNSKTYLNRDGKVMSTDRPFTIASDKSEISYDDVENYMSDGDILKFNKSSKTNDSEYHQNISQSTLELEEEIDRCYKRSFAEIDLNKNKDEDLLTVSQPNLNTSTTSSCEVLPVEHAENTQHEKEVIHPEHKIYKPTSNLLSLRNVLSRFKNKTPNKTSDDSEINANEQSSPDSVRSDLKSPSSEKRSALNPRSYSKNLLQRFKSIIGDEHADDNHNKTVIRKEITTEDVQNNLLKNDIQVCITSTDVSATTSVTNSIKNDAISKSAYEHTTLTESQNEKNNSDKLSHSCDDISPKHDHIKPSYEKKFSMVTNISSSISSTSSPSKSNNSAYQNSNKLPIYMQGSKHLGARIAQSDYVDPLTLVCEKSAFKNVNVLINKNAVRPDSLFSNSSFVTSSSEGTYHDNQKTNTTSMAKESDNLIESPTNTISDENFYEKTFEKIEHMTDEDVFRDSAVYSDQEDTEEIKSETSTKVNKIITRVESIKREASFRAKRTTVTSNVSERTSVNNRLPVAINKAKPTENIQKKDGDNLKSKIAPPVPAKPKISNIPAFSSVHLKPAGFNKVNIIKSQGRSSSSESVNTKCIRRSINLKQSVVRSESTPNEEQNNCGEDVVDITKPNDMKTVQEDMNTLKPHGNIQMKRLSYERASLDSATRKIRTNEIKRANEAPKIASKSVLERRMEIELLSKSQTAKPGQSIKKPLQRPKPISTKVENFQRSLSDSPTKDTNVAISLKPTVIDNIPLKKNTEEVSTSEPKDLDPKGSWVKQVVNKFQ</sequence>
<keyword evidence="1" id="KW-0597">Phosphoprotein</keyword>
<dbReference type="InterPro" id="IPR011993">
    <property type="entry name" value="PH-like_dom_sf"/>
</dbReference>
<feature type="compositionally biased region" description="Basic residues" evidence="2">
    <location>
        <begin position="1302"/>
        <end position="1320"/>
    </location>
</feature>
<dbReference type="InterPro" id="IPR055251">
    <property type="entry name" value="SOS1_NGEF_PH"/>
</dbReference>
<feature type="region of interest" description="Disordered" evidence="2">
    <location>
        <begin position="1391"/>
        <end position="1428"/>
    </location>
</feature>
<feature type="region of interest" description="Disordered" evidence="2">
    <location>
        <begin position="2256"/>
        <end position="2276"/>
    </location>
</feature>
<keyword evidence="5" id="KW-1185">Reference proteome</keyword>
<dbReference type="InterPro" id="IPR035899">
    <property type="entry name" value="DBL_dom_sf"/>
</dbReference>
<feature type="region of interest" description="Disordered" evidence="2">
    <location>
        <begin position="1840"/>
        <end position="1866"/>
    </location>
</feature>
<dbReference type="Pfam" id="PF22697">
    <property type="entry name" value="SOS1_NGEF_PH"/>
    <property type="match status" value="1"/>
</dbReference>
<feature type="compositionally biased region" description="Polar residues" evidence="2">
    <location>
        <begin position="1975"/>
        <end position="1985"/>
    </location>
</feature>
<evidence type="ECO:0000313" key="4">
    <source>
        <dbReference type="EMBL" id="CAH2987379.1"/>
    </source>
</evidence>
<feature type="region of interest" description="Disordered" evidence="2">
    <location>
        <begin position="1720"/>
        <end position="1763"/>
    </location>
</feature>
<protein>
    <recommendedName>
        <fullName evidence="3">DH domain-containing protein</fullName>
    </recommendedName>
</protein>
<dbReference type="CDD" id="cd13243">
    <property type="entry name" value="PH_PLEKHG1_G2_G3"/>
    <property type="match status" value="1"/>
</dbReference>
<dbReference type="SMART" id="SM00325">
    <property type="entry name" value="RhoGEF"/>
    <property type="match status" value="1"/>
</dbReference>
<feature type="compositionally biased region" description="Basic and acidic residues" evidence="2">
    <location>
        <begin position="1038"/>
        <end position="1055"/>
    </location>
</feature>
<dbReference type="SUPFAM" id="SSF48065">
    <property type="entry name" value="DBL homology domain (DH-domain)"/>
    <property type="match status" value="1"/>
</dbReference>
<feature type="region of interest" description="Disordered" evidence="2">
    <location>
        <begin position="1966"/>
        <end position="1985"/>
    </location>
</feature>
<dbReference type="Gene3D" id="2.30.29.30">
    <property type="entry name" value="Pleckstrin-homology domain (PH domain)/Phosphotyrosine-binding domain (PTB)"/>
    <property type="match status" value="1"/>
</dbReference>
<evidence type="ECO:0000256" key="1">
    <source>
        <dbReference type="ARBA" id="ARBA00022553"/>
    </source>
</evidence>
<feature type="region of interest" description="Disordered" evidence="2">
    <location>
        <begin position="1302"/>
        <end position="1325"/>
    </location>
</feature>
<feature type="compositionally biased region" description="Basic and acidic residues" evidence="2">
    <location>
        <begin position="1743"/>
        <end position="1756"/>
    </location>
</feature>
<feature type="compositionally biased region" description="Polar residues" evidence="2">
    <location>
        <begin position="1732"/>
        <end position="1742"/>
    </location>
</feature>
<proteinExistence type="predicted"/>
<dbReference type="EMBL" id="OU963918">
    <property type="protein sequence ID" value="CAH2987379.1"/>
    <property type="molecule type" value="Genomic_DNA"/>
</dbReference>
<dbReference type="Proteomes" id="UP001153292">
    <property type="component" value="Chromosome 25"/>
</dbReference>
<dbReference type="CDD" id="cd00160">
    <property type="entry name" value="RhoGEF"/>
    <property type="match status" value="1"/>
</dbReference>
<dbReference type="Gene3D" id="1.20.900.10">
    <property type="entry name" value="Dbl homology (DH) domain"/>
    <property type="match status" value="1"/>
</dbReference>
<evidence type="ECO:0000259" key="3">
    <source>
        <dbReference type="PROSITE" id="PS50010"/>
    </source>
</evidence>
<dbReference type="InterPro" id="IPR043324">
    <property type="entry name" value="PH_PLEKHG1_G2_G3"/>
</dbReference>
<dbReference type="PANTHER" id="PTHR45924:SF2">
    <property type="entry name" value="FI17866P1"/>
    <property type="match status" value="1"/>
</dbReference>
<name>A0ABN8L5B0_CHISP</name>
<reference evidence="4" key="1">
    <citation type="submission" date="2021-12" db="EMBL/GenBank/DDBJ databases">
        <authorList>
            <person name="King R."/>
        </authorList>
    </citation>
    <scope>NUCLEOTIDE SEQUENCE</scope>
</reference>
<feature type="compositionally biased region" description="Basic and acidic residues" evidence="2">
    <location>
        <begin position="1845"/>
        <end position="1866"/>
    </location>
</feature>
<feature type="domain" description="DH" evidence="3">
    <location>
        <begin position="477"/>
        <end position="650"/>
    </location>
</feature>
<evidence type="ECO:0000313" key="5">
    <source>
        <dbReference type="Proteomes" id="UP001153292"/>
    </source>
</evidence>
<feature type="region of interest" description="Disordered" evidence="2">
    <location>
        <begin position="306"/>
        <end position="366"/>
    </location>
</feature>
<feature type="compositionally biased region" description="Basic and acidic residues" evidence="2">
    <location>
        <begin position="1081"/>
        <end position="1092"/>
    </location>
</feature>
<dbReference type="PANTHER" id="PTHR45924">
    <property type="entry name" value="FI17866P1"/>
    <property type="match status" value="1"/>
</dbReference>
<accession>A0ABN8L5B0</accession>